<protein>
    <submittedName>
        <fullName evidence="1">Uncharacterized protein</fullName>
    </submittedName>
</protein>
<gene>
    <name evidence="1" type="ORF">SS7213T_02483</name>
</gene>
<evidence type="ECO:0000313" key="2">
    <source>
        <dbReference type="Proteomes" id="UP000005413"/>
    </source>
</evidence>
<dbReference type="EMBL" id="AEUN01000065">
    <property type="protein sequence ID" value="EHJ08756.1"/>
    <property type="molecule type" value="Genomic_DNA"/>
</dbReference>
<dbReference type="Proteomes" id="UP000005413">
    <property type="component" value="Unassembled WGS sequence"/>
</dbReference>
<dbReference type="AlphaFoldDB" id="G5JGD0"/>
<accession>G5JGD0</accession>
<name>G5JGD0_9STAP</name>
<comment type="caution">
    <text evidence="1">The sequence shown here is derived from an EMBL/GenBank/DDBJ whole genome shotgun (WGS) entry which is preliminary data.</text>
</comment>
<feature type="non-terminal residue" evidence="1">
    <location>
        <position position="34"/>
    </location>
</feature>
<keyword evidence="2" id="KW-1185">Reference proteome</keyword>
<feature type="non-terminal residue" evidence="1">
    <location>
        <position position="1"/>
    </location>
</feature>
<evidence type="ECO:0000313" key="1">
    <source>
        <dbReference type="EMBL" id="EHJ08756.1"/>
    </source>
</evidence>
<proteinExistence type="predicted"/>
<reference evidence="1 2" key="1">
    <citation type="journal article" date="2012" name="BMC Genomics">
        <title>Comparative genomic analysis of the genus Staphylococcus including Staphylococcus aureus and its newly described sister species Staphylococcus simiae.</title>
        <authorList>
            <person name="Suzuki H."/>
            <person name="Lefebure T."/>
            <person name="Pavinski Bitar P."/>
            <person name="Stanhope M.J."/>
        </authorList>
    </citation>
    <scope>NUCLEOTIDE SEQUENCE [LARGE SCALE GENOMIC DNA]</scope>
    <source>
        <strain evidence="1 2">CCM 7213</strain>
    </source>
</reference>
<organism evidence="1 2">
    <name type="scientific">Staphylococcus simiae CCM 7213 = CCUG 51256</name>
    <dbReference type="NCBI Taxonomy" id="911238"/>
    <lineage>
        <taxon>Bacteria</taxon>
        <taxon>Bacillati</taxon>
        <taxon>Bacillota</taxon>
        <taxon>Bacilli</taxon>
        <taxon>Bacillales</taxon>
        <taxon>Staphylococcaceae</taxon>
        <taxon>Staphylococcus</taxon>
    </lineage>
</organism>
<sequence>KSKHMTITKILKLMTVRGRHDDKGKLAEEIFNDL</sequence>